<comment type="similarity">
    <text evidence="2">Belongs to the RNA polymerase beta' chain family. RpoC1 subfamily.</text>
</comment>
<dbReference type="Gene3D" id="1.10.40.90">
    <property type="match status" value="1"/>
</dbReference>
<dbReference type="Gene3D" id="4.10.860.120">
    <property type="entry name" value="RNA polymerase II, clamp domain"/>
    <property type="match status" value="1"/>
</dbReference>
<evidence type="ECO:0000259" key="11">
    <source>
        <dbReference type="SMART" id="SM00663"/>
    </source>
</evidence>
<evidence type="ECO:0000313" key="12">
    <source>
        <dbReference type="EMBL" id="QIA46809.1"/>
    </source>
</evidence>
<accession>A0A6C0RWD1</accession>
<dbReference type="InterPro" id="IPR006592">
    <property type="entry name" value="RNA_pol_N"/>
</dbReference>
<keyword evidence="4 12" id="KW-0934">Plastid</keyword>
<dbReference type="GO" id="GO:0003677">
    <property type="term" value="F:DNA binding"/>
    <property type="evidence" value="ECO:0007669"/>
    <property type="project" value="InterPro"/>
</dbReference>
<keyword evidence="3 9" id="KW-0240">DNA-directed RNA polymerase</keyword>
<evidence type="ECO:0000256" key="1">
    <source>
        <dbReference type="ARBA" id="ARBA00004026"/>
    </source>
</evidence>
<evidence type="ECO:0000256" key="7">
    <source>
        <dbReference type="ARBA" id="ARBA00023163"/>
    </source>
</evidence>
<dbReference type="EC" id="2.7.7.6" evidence="9"/>
<reference evidence="12" key="1">
    <citation type="journal article" date="2019" name="Front. Microbiol.">
        <title>Evolutionary Analysis of Unicellular Species in Chlamydomonadales Through Chloroplast Genome Comparison With the Colonial Volvocine Algae.</title>
        <authorList>
            <person name="Hu Y."/>
            <person name="Xing W."/>
            <person name="Song H."/>
            <person name="Zhu H."/>
            <person name="Liu G."/>
            <person name="Hu Z."/>
        </authorList>
    </citation>
    <scope>NUCLEOTIDE SEQUENCE</scope>
    <source>
        <strain evidence="12">137pm</strain>
    </source>
</reference>
<feature type="domain" description="RNA polymerase N-terminal" evidence="11">
    <location>
        <begin position="1929"/>
        <end position="2210"/>
    </location>
</feature>
<feature type="compositionally biased region" description="Low complexity" evidence="10">
    <location>
        <begin position="1179"/>
        <end position="1197"/>
    </location>
</feature>
<evidence type="ECO:0000256" key="5">
    <source>
        <dbReference type="ARBA" id="ARBA00022679"/>
    </source>
</evidence>
<dbReference type="InterPro" id="IPR007066">
    <property type="entry name" value="RNA_pol_Rpb1_3"/>
</dbReference>
<dbReference type="EMBL" id="MH511703">
    <property type="protein sequence ID" value="QIA46809.1"/>
    <property type="molecule type" value="Genomic_DNA"/>
</dbReference>
<dbReference type="PANTHER" id="PTHR19376:SF54">
    <property type="entry name" value="DNA-DIRECTED RNA POLYMERASE SUBUNIT BETA"/>
    <property type="match status" value="1"/>
</dbReference>
<comment type="function">
    <text evidence="1 9">DNA-dependent RNA polymerase catalyzes the transcription of DNA into RNA using the four ribonucleoside triphosphates as substrates.</text>
</comment>
<dbReference type="Pfam" id="PF04997">
    <property type="entry name" value="RNA_pol_Rpb1_1"/>
    <property type="match status" value="2"/>
</dbReference>
<evidence type="ECO:0000256" key="3">
    <source>
        <dbReference type="ARBA" id="ARBA00022478"/>
    </source>
</evidence>
<dbReference type="InterPro" id="IPR007080">
    <property type="entry name" value="RNA_pol_Rpb1_1"/>
</dbReference>
<name>A0A6C0RWD1_PANMO</name>
<dbReference type="Pfam" id="PF04983">
    <property type="entry name" value="RNA_pol_Rpb1_3"/>
    <property type="match status" value="1"/>
</dbReference>
<comment type="catalytic activity">
    <reaction evidence="8 9">
        <text>RNA(n) + a ribonucleoside 5'-triphosphate = RNA(n+1) + diphosphate</text>
        <dbReference type="Rhea" id="RHEA:21248"/>
        <dbReference type="Rhea" id="RHEA-COMP:14527"/>
        <dbReference type="Rhea" id="RHEA-COMP:17342"/>
        <dbReference type="ChEBI" id="CHEBI:33019"/>
        <dbReference type="ChEBI" id="CHEBI:61557"/>
        <dbReference type="ChEBI" id="CHEBI:140395"/>
        <dbReference type="EC" id="2.7.7.6"/>
    </reaction>
</comment>
<keyword evidence="5 9" id="KW-0808">Transferase</keyword>
<dbReference type="InterPro" id="IPR000722">
    <property type="entry name" value="RNA_pol_asu"/>
</dbReference>
<dbReference type="InterPro" id="IPR045867">
    <property type="entry name" value="DNA-dir_RpoC_beta_prime"/>
</dbReference>
<geneLocation type="plastid" evidence="12"/>
<dbReference type="GO" id="GO:0000428">
    <property type="term" value="C:DNA-directed RNA polymerase complex"/>
    <property type="evidence" value="ECO:0007669"/>
    <property type="project" value="UniProtKB-KW"/>
</dbReference>
<protein>
    <recommendedName>
        <fullName evidence="9">DNA-directed RNA polymerase subunit</fullName>
        <ecNumber evidence="9">2.7.7.6</ecNumber>
    </recommendedName>
</protein>
<dbReference type="InterPro" id="IPR044893">
    <property type="entry name" value="RNA_pol_Rpb1_clamp_domain"/>
</dbReference>
<evidence type="ECO:0000256" key="9">
    <source>
        <dbReference type="RuleBase" id="RU004279"/>
    </source>
</evidence>
<dbReference type="Gene3D" id="2.40.40.20">
    <property type="match status" value="1"/>
</dbReference>
<dbReference type="GO" id="GO:0006351">
    <property type="term" value="P:DNA-templated transcription"/>
    <property type="evidence" value="ECO:0007669"/>
    <property type="project" value="InterPro"/>
</dbReference>
<dbReference type="Gene3D" id="1.10.274.100">
    <property type="entry name" value="RNA polymerase Rpb1, domain 3"/>
    <property type="match status" value="1"/>
</dbReference>
<evidence type="ECO:0000256" key="10">
    <source>
        <dbReference type="SAM" id="MobiDB-lite"/>
    </source>
</evidence>
<evidence type="ECO:0000256" key="6">
    <source>
        <dbReference type="ARBA" id="ARBA00022695"/>
    </source>
</evidence>
<gene>
    <name evidence="12" type="primary">rpoC1</name>
</gene>
<dbReference type="InterPro" id="IPR042102">
    <property type="entry name" value="RNA_pol_Rpb1_3_sf"/>
</dbReference>
<dbReference type="Pfam" id="PF00623">
    <property type="entry name" value="RNA_pol_Rpb1_2"/>
    <property type="match status" value="1"/>
</dbReference>
<feature type="region of interest" description="Disordered" evidence="10">
    <location>
        <begin position="1176"/>
        <end position="1201"/>
    </location>
</feature>
<dbReference type="SMART" id="SM00663">
    <property type="entry name" value="RPOLA_N"/>
    <property type="match status" value="1"/>
</dbReference>
<keyword evidence="7 9" id="KW-0804">Transcription</keyword>
<sequence>MNNLNKKRYNSCCCAAVTGTFLIRITASNAPHFNALREAEGVCGEATRRNLLLLRSSSRVELSFIQTKRCLHKVAASPKEVSDTKAIQVAAHTAAQQFVKKPSPYKRPPLNCRGIFFKKSAATAGPHQQQQVPSRLNLIREIITTNNISKPKLLKKSQQQQQKVPSNAPHEYALRKAEGVVGGVRSCIPEPGLLFLKKPQQPLKKVVGRVATIKQGQQTLYETQNQLPYIKRAEKLKKINKDYGFTPPAKRGAYLWLRHKTEPAAASLIKKGQQPEPAVLKIFLNKIYNQFPFRKQLQHTLFSHYVNNNSDAGGVLLYETAAAAQQQNVKPVTTKQSGLTKQANNRAHQYFDGFVYINSSMRKKPHNKYSMQLPQGQLLSSKDFQNKKVTYSKMLEISLITISLASANRIRQWAEKTLPNGKVVGEVLNPETVHYKTLKPIKGGLFCERIFGPLKDHECACGKKFNIKHYLAKLTTSNSQRDEPAAALNLSFFKQQSVSAIKHDDKAYKKRYFCRVCDVEYTYSIIRRTQLGYIKLASPTTHVWFVKGLPSYISILLDMKKTHLQNVIYNTETLTLEHALKSSNKNDMPLTPSSIFESWQKIMLLRNNAPEVGREKQRAVKPYLNKLLKNDSKIRLEIKTQESENKKKVANYTLNNSSYLFSDFLKKLTQKENIETENITAMPINIIKLRDGRLKTNFNVEPLAAAQEQEQTDENQQFYRLFKKEVSNFLKEPRRARYTNKKPSRKKAQSFFLNPPEASFFSNIYKENKKIFYSRKNNKTIENGSGLDFTLRSSSKEVIKTKLGHSAKTNVRNNQAFKPVAATQQQEINIKDLGRWGKTSFAAGLKKNFALDNVPTKWGRTAAQQQNVDLTRFKFAAPTVNFAWLAIFNSIIPYGESFLKKKPQDFKKLSCCCAAAGACVGETNTAFFFSCQPTLSCCIAAGKLKYNVPTSGGRTAAQQQNSFMPLTTPFPSTLVFGLTKKHSLLLWNIFKFSVDKLCLLLRSSSRLLFGCFSSFNNTLNIKTSLFKKVVFAIKPFLLQQQQLLQHNALREAEGVAGGVLVAKPQEGTFRIVWLLTSFLKLNNFNFFEKQATKLTLMFLLNLKNSCVCSESQKKTGFQHMPKIISIQKNNPAKSLVPDKKLALRCEKIKKTLLVFLKKANVTSPLRGDVLLHSSRKEPATTAAQQQQGSQQSAAAQQYLRNRRQRQKFEEIKTWNIKKQLKKLRKVDKHPNENLKIKLAQRLNAGFIYYLTQNLKKIKDQSDLSRQALKKGSHTNTPPAPYTLRGAFKSVMPNGVTKPSALFFLFAAKQQEARKSLFKLKLKKIQKTIRNTASCGFATYAPHEYALREAEGVVGGVRRTAFLFKKATAAAAQQQLEPAEIKKSLAANAAMKKVKQQLFSFLVKKKSVEHETDVNKLNLIYKQLRHVYNFSLVPAAAQQLQVPHSLLSKEFILLVYKPGSRSCTAEGLPKKIKNAPAAAQQQQQDGEAGFLFKKKLANYEKNLKAVTITDHKNQALQIVNYFTFLKTSKQLTHYFFFLNQNEKQIIYKLYNSLIIQFETTQNKTLKYLFFLKAFFYKKNLSRNRISNFLLLNKKTTNMLWLQKAALLEFKNTLRRNSIQANAAQQHQELIQPDLQGAKKLNGQQDIRITLQSEQINKNFVLLQTAFKKETAQNLFFPSPAAAAQQQQKVPSFGEATRSSKNSIWPAAAQQGQPVLVNNLYCISHRELWEQEKHWQDFAYYYYDYSQNIFKGVDIAIPNYKHRNYDILFAPLFVSNRDGTIYENNSTGSKIFKKLFNNGMNINTSFSGAGLIQKLLNEYDFNELKKIDKQNRIVLFEYNKYIKNLKKNIVPRKLKTGVSYKETSLWLTPQVSPKAKSKQIYYKACHIRDVLIRRTKLTRKILIFFESNTTSKQQNSVGRRGINTDTENSPASMILTLLPVLPPVLRPVLKMAGQFTISDLNRLYQRIIYRNERLKKFLKDPALNSSFEMKYAQRLLQEAVDNLIQNGKSGVVSEKDTRGRLLKSLSDILKGKQGRFRQYLLGKRVDYSGRSVIVVGPQLKLYECGIPKEMALVLYSPFLIKRILNEKLADTYLSAKKIIKTNPLLVSQLLREIMKSCPVLLNRAPTLHRLGFQAFQPKLIDGKAILLHPLVCPAFNADFDGDQMAVHVPITVEARAEAWKLMLARTNLLSPATGEPLILPSQDMVLGCYYLTTNSTGSRFCAPAGLKKSFSSNGCKAAYFNNITDVLKAYSQKLINIHTIIWVNIDANIENGQILEQPLEIRVPLKRYKLSKPQKILNKKDQTQAELKQITQKQVNAPAAAQQQELKIKDSFLLLRSSYRFKQNNQVFVMKKAFYDLNYIEIYPKSHNIVSCKQTISFHPAAAKQQKVPCCGEATTSYIPAAAQQRKVPSLHQTPTGVGHFLKEESKLLAYDSFVKNRIQQNQGSRIKQIIRTTPGKILFNVMIKNAIEKQPAAAALFL</sequence>
<evidence type="ECO:0000256" key="4">
    <source>
        <dbReference type="ARBA" id="ARBA00022640"/>
    </source>
</evidence>
<organism evidence="12">
    <name type="scientific">Pandorina morum</name>
    <name type="common">Freshwater green alga</name>
    <name type="synonym">Volvox morum</name>
    <dbReference type="NCBI Taxonomy" id="33099"/>
    <lineage>
        <taxon>Eukaryota</taxon>
        <taxon>Viridiplantae</taxon>
        <taxon>Chlorophyta</taxon>
        <taxon>core chlorophytes</taxon>
        <taxon>Chlorophyceae</taxon>
        <taxon>CS clade</taxon>
        <taxon>Chlamydomonadales</taxon>
        <taxon>Volvocaceae</taxon>
        <taxon>Pandorina</taxon>
    </lineage>
</organism>
<dbReference type="GO" id="GO:0003899">
    <property type="term" value="F:DNA-directed RNA polymerase activity"/>
    <property type="evidence" value="ECO:0007669"/>
    <property type="project" value="UniProtKB-EC"/>
</dbReference>
<evidence type="ECO:0000256" key="2">
    <source>
        <dbReference type="ARBA" id="ARBA00007207"/>
    </source>
</evidence>
<dbReference type="SUPFAM" id="SSF64484">
    <property type="entry name" value="beta and beta-prime subunits of DNA dependent RNA-polymerase"/>
    <property type="match status" value="2"/>
</dbReference>
<proteinExistence type="inferred from homology"/>
<dbReference type="PANTHER" id="PTHR19376">
    <property type="entry name" value="DNA-DIRECTED RNA POLYMERASE"/>
    <property type="match status" value="1"/>
</dbReference>
<keyword evidence="6 9" id="KW-0548">Nucleotidyltransferase</keyword>
<evidence type="ECO:0000256" key="8">
    <source>
        <dbReference type="ARBA" id="ARBA00048552"/>
    </source>
</evidence>